<comment type="caution">
    <text evidence="1">The sequence shown here is derived from an EMBL/GenBank/DDBJ whole genome shotgun (WGS) entry which is preliminary data.</text>
</comment>
<dbReference type="Proteomes" id="UP001497680">
    <property type="component" value="Unassembled WGS sequence"/>
</dbReference>
<dbReference type="EMBL" id="MU394301">
    <property type="protein sequence ID" value="KAI6088452.1"/>
    <property type="molecule type" value="Genomic_DNA"/>
</dbReference>
<protein>
    <submittedName>
        <fullName evidence="1">Uncharacterized protein</fullName>
    </submittedName>
</protein>
<proteinExistence type="predicted"/>
<accession>A0ACC0D7C4</accession>
<evidence type="ECO:0000313" key="1">
    <source>
        <dbReference type="EMBL" id="KAI6088452.1"/>
    </source>
</evidence>
<reference evidence="1 2" key="1">
    <citation type="journal article" date="2022" name="New Phytol.">
        <title>Ecological generalism drives hyperdiversity of secondary metabolite gene clusters in xylarialean endophytes.</title>
        <authorList>
            <person name="Franco M.E.E."/>
            <person name="Wisecaver J.H."/>
            <person name="Arnold A.E."/>
            <person name="Ju Y.M."/>
            <person name="Slot J.C."/>
            <person name="Ahrendt S."/>
            <person name="Moore L.P."/>
            <person name="Eastman K.E."/>
            <person name="Scott K."/>
            <person name="Konkel Z."/>
            <person name="Mondo S.J."/>
            <person name="Kuo A."/>
            <person name="Hayes R.D."/>
            <person name="Haridas S."/>
            <person name="Andreopoulos B."/>
            <person name="Riley R."/>
            <person name="LaButti K."/>
            <person name="Pangilinan J."/>
            <person name="Lipzen A."/>
            <person name="Amirebrahimi M."/>
            <person name="Yan J."/>
            <person name="Adam C."/>
            <person name="Keymanesh K."/>
            <person name="Ng V."/>
            <person name="Louie K."/>
            <person name="Northen T."/>
            <person name="Drula E."/>
            <person name="Henrissat B."/>
            <person name="Hsieh H.M."/>
            <person name="Youens-Clark K."/>
            <person name="Lutzoni F."/>
            <person name="Miadlikowska J."/>
            <person name="Eastwood D.C."/>
            <person name="Hamelin R.C."/>
            <person name="Grigoriev I.V."/>
            <person name="U'Ren J.M."/>
        </authorList>
    </citation>
    <scope>NUCLEOTIDE SEQUENCE [LARGE SCALE GENOMIC DNA]</scope>
    <source>
        <strain evidence="1 2">ER1909</strain>
    </source>
</reference>
<name>A0ACC0D7C4_9PEZI</name>
<evidence type="ECO:0000313" key="2">
    <source>
        <dbReference type="Proteomes" id="UP001497680"/>
    </source>
</evidence>
<organism evidence="1 2">
    <name type="scientific">Hypoxylon rubiginosum</name>
    <dbReference type="NCBI Taxonomy" id="110542"/>
    <lineage>
        <taxon>Eukaryota</taxon>
        <taxon>Fungi</taxon>
        <taxon>Dikarya</taxon>
        <taxon>Ascomycota</taxon>
        <taxon>Pezizomycotina</taxon>
        <taxon>Sordariomycetes</taxon>
        <taxon>Xylariomycetidae</taxon>
        <taxon>Xylariales</taxon>
        <taxon>Hypoxylaceae</taxon>
        <taxon>Hypoxylon</taxon>
    </lineage>
</organism>
<sequence length="847" mass="95093">MALSKELKPSSTQASFNVSPGAMFVTNTIPDITPQSGVVALCPVPNDRAGMDDLGWHVVDFLAFKALFRGEVHHRAQTWLAQCDIAELVRDNPEQFVHGKERRLVSRATKASSTTSGKGNTHVREDHIKVEQSALKLREEFLEALSAKAKIAEKNNFPLFIIICGLTTLEQDVFFGKINIDARLTSIDIRRAIGNNIDATMITPALFSAGWQINPSFCRHPSGRIRAERMEFFARQCGGVFANDIVPSFEQWACPLLDVDQVDEGAQSDSFPGPAMPSEEQRKKNEAMKVKLHSALAGRLSSGHWDHSFNFDDKSDHWVTLIGPRVNKQLSYWRTKWELLGVDGDYTRDDERLYFLGNAFGGNVRSQITHVKDLIAESMVAWPEFWSSFFGQKAGEQFRRFMIDPSPEHVQCHEMFSIMEHRASSAIFADLACGYFALPKPYEERCRDWRERSWKNEASSDVRMAIIHAQREVTGIIPGVNLPPGVSFNHLSVTQRSLEVPASYLSVSLCLRYPKRDELQDAVTRLVDFCKQVKARQIELLLKDEECEKTCIAWLNSINMPTRPLPRALVAVQSATALSAAAEPVSNWPVLQDVNLGTTAVPITTPSVGHAAIVSPSAPAPGVTENKAERHGDLSASQGPDATPSMLRTGPLYDHRRDIGADATECWERLDLEDVKSMLAVKLAKRAQLYQDLETAPLEKLMEVQKELVATSSTIAWMQAEVRLKEHEKHEAQGSQEPTDATPASAPHPVIPAKEQDKPKQNPATIPSPLREEEQDKSSSGPKKTPQGQLDIFEAWKLSSRRKHDKAKRELEEKPDLYTSNPWGQYRHKEHWKDTDDEDDDYDPRIW</sequence>
<gene>
    <name evidence="1" type="ORF">F4821DRAFT_89233</name>
</gene>
<keyword evidence="2" id="KW-1185">Reference proteome</keyword>